<reference evidence="1" key="2">
    <citation type="journal article" date="2021" name="Genome Biol. Evol.">
        <title>Developing a high-quality reference genome for a parasitic bivalve with doubly uniparental inheritance (Bivalvia: Unionida).</title>
        <authorList>
            <person name="Smith C.H."/>
        </authorList>
    </citation>
    <scope>NUCLEOTIDE SEQUENCE</scope>
    <source>
        <strain evidence="1">CHS0354</strain>
        <tissue evidence="1">Mantle</tissue>
    </source>
</reference>
<proteinExistence type="predicted"/>
<dbReference type="Proteomes" id="UP001195483">
    <property type="component" value="Unassembled WGS sequence"/>
</dbReference>
<reference evidence="1" key="1">
    <citation type="journal article" date="2021" name="Genome Biol. Evol.">
        <title>A High-Quality Reference Genome for a Parasitic Bivalve with Doubly Uniparental Inheritance (Bivalvia: Unionida).</title>
        <authorList>
            <person name="Smith C.H."/>
        </authorList>
    </citation>
    <scope>NUCLEOTIDE SEQUENCE</scope>
    <source>
        <strain evidence="1">CHS0354</strain>
    </source>
</reference>
<accession>A0AAE0RZL6</accession>
<comment type="caution">
    <text evidence="1">The sequence shown here is derived from an EMBL/GenBank/DDBJ whole genome shotgun (WGS) entry which is preliminary data.</text>
</comment>
<protein>
    <submittedName>
        <fullName evidence="1">Uncharacterized protein</fullName>
    </submittedName>
</protein>
<dbReference type="EMBL" id="JAEAOA010000163">
    <property type="protein sequence ID" value="KAK3582636.1"/>
    <property type="molecule type" value="Genomic_DNA"/>
</dbReference>
<gene>
    <name evidence="1" type="ORF">CHS0354_001681</name>
</gene>
<sequence>MPIKFYVWLPHGDNIGHSSMTLSDGTHISWWPSDQELKKKSSLMSMLISPASLNQTLDEDIYLEGNIKPDGEYTLPDGFIDEDAIMLDQNFCHVVFKALEEGGAWKFITDEDVKKHGNKLLKPVDIDTLLKKLENSL</sequence>
<organism evidence="1 2">
    <name type="scientific">Potamilus streckersoni</name>
    <dbReference type="NCBI Taxonomy" id="2493646"/>
    <lineage>
        <taxon>Eukaryota</taxon>
        <taxon>Metazoa</taxon>
        <taxon>Spiralia</taxon>
        <taxon>Lophotrochozoa</taxon>
        <taxon>Mollusca</taxon>
        <taxon>Bivalvia</taxon>
        <taxon>Autobranchia</taxon>
        <taxon>Heteroconchia</taxon>
        <taxon>Palaeoheterodonta</taxon>
        <taxon>Unionida</taxon>
        <taxon>Unionoidea</taxon>
        <taxon>Unionidae</taxon>
        <taxon>Ambleminae</taxon>
        <taxon>Lampsilini</taxon>
        <taxon>Potamilus</taxon>
    </lineage>
</organism>
<keyword evidence="2" id="KW-1185">Reference proteome</keyword>
<name>A0AAE0RZL6_9BIVA</name>
<evidence type="ECO:0000313" key="2">
    <source>
        <dbReference type="Proteomes" id="UP001195483"/>
    </source>
</evidence>
<evidence type="ECO:0000313" key="1">
    <source>
        <dbReference type="EMBL" id="KAK3582636.1"/>
    </source>
</evidence>
<dbReference type="AlphaFoldDB" id="A0AAE0RZL6"/>
<reference evidence="1" key="3">
    <citation type="submission" date="2023-05" db="EMBL/GenBank/DDBJ databases">
        <authorList>
            <person name="Smith C.H."/>
        </authorList>
    </citation>
    <scope>NUCLEOTIDE SEQUENCE</scope>
    <source>
        <strain evidence="1">CHS0354</strain>
        <tissue evidence="1">Mantle</tissue>
    </source>
</reference>